<organism evidence="8 9">
    <name type="scientific">Corynebacterium pseudopelargi</name>
    <dbReference type="NCBI Taxonomy" id="2080757"/>
    <lineage>
        <taxon>Bacteria</taxon>
        <taxon>Bacillati</taxon>
        <taxon>Actinomycetota</taxon>
        <taxon>Actinomycetes</taxon>
        <taxon>Mycobacteriales</taxon>
        <taxon>Corynebacteriaceae</taxon>
        <taxon>Corynebacterium</taxon>
    </lineage>
</organism>
<dbReference type="InterPro" id="IPR020565">
    <property type="entry name" value="ImidazoleglycerP_deHydtase_CS"/>
</dbReference>
<evidence type="ECO:0000256" key="7">
    <source>
        <dbReference type="RuleBase" id="RU000599"/>
    </source>
</evidence>
<gene>
    <name evidence="6 8" type="primary">hisB</name>
    <name evidence="8" type="ORF">CPPEL_04175</name>
</gene>
<dbReference type="InterPro" id="IPR000807">
    <property type="entry name" value="ImidazoleglycerolP_deHydtase"/>
</dbReference>
<name>A0A3G6ITL2_9CORY</name>
<comment type="similarity">
    <text evidence="6 7">Belongs to the imidazoleglycerol-phosphate dehydratase family.</text>
</comment>
<dbReference type="EMBL" id="CP033898">
    <property type="protein sequence ID" value="AZA08962.1"/>
    <property type="molecule type" value="Genomic_DNA"/>
</dbReference>
<dbReference type="PROSITE" id="PS00955">
    <property type="entry name" value="IGP_DEHYDRATASE_2"/>
    <property type="match status" value="1"/>
</dbReference>
<keyword evidence="3 6" id="KW-0028">Amino-acid biosynthesis</keyword>
<comment type="subcellular location">
    <subcellularLocation>
        <location evidence="6 7">Cytoplasm</location>
    </subcellularLocation>
</comment>
<evidence type="ECO:0000256" key="3">
    <source>
        <dbReference type="ARBA" id="ARBA00022605"/>
    </source>
</evidence>
<keyword evidence="6" id="KW-0963">Cytoplasm</keyword>
<dbReference type="PANTHER" id="PTHR23133:SF2">
    <property type="entry name" value="IMIDAZOLEGLYCEROL-PHOSPHATE DEHYDRATASE"/>
    <property type="match status" value="1"/>
</dbReference>
<evidence type="ECO:0000313" key="8">
    <source>
        <dbReference type="EMBL" id="AZA08962.1"/>
    </source>
</evidence>
<dbReference type="GO" id="GO:0004424">
    <property type="term" value="F:imidazoleglycerol-phosphate dehydratase activity"/>
    <property type="evidence" value="ECO:0007669"/>
    <property type="project" value="UniProtKB-UniRule"/>
</dbReference>
<proteinExistence type="inferred from homology"/>
<dbReference type="NCBIfam" id="NF002110">
    <property type="entry name" value="PRK00951.1-6"/>
    <property type="match status" value="1"/>
</dbReference>
<evidence type="ECO:0000256" key="6">
    <source>
        <dbReference type="HAMAP-Rule" id="MF_00076"/>
    </source>
</evidence>
<accession>A0A3G6ITL2</accession>
<sequence length="199" mass="21467">MTRTATVTRTTSESDITVSINLDGTGQVSVDTGVPFFDHMLTAFGVHGAFDLDVQAKGDTHIDAHHTVEDTAIVLGQAIAQAVGDKQGIRRFGSFDLPMDEALCQAVVDFSGRPYFVMRGEPEAMVHTVIGGHYATVINEHFFESLALNAKITLHVLCHYGRDPHHITEAEFKAVARAIREAVGPDGRLEGIPSTKGAL</sequence>
<evidence type="ECO:0000256" key="4">
    <source>
        <dbReference type="ARBA" id="ARBA00023102"/>
    </source>
</evidence>
<dbReference type="FunFam" id="3.30.230.40:FF:000001">
    <property type="entry name" value="Imidazoleglycerol-phosphate dehydratase HisB"/>
    <property type="match status" value="1"/>
</dbReference>
<keyword evidence="4 6" id="KW-0368">Histidine biosynthesis</keyword>
<comment type="catalytic activity">
    <reaction evidence="6 7">
        <text>D-erythro-1-(imidazol-4-yl)glycerol 3-phosphate = 3-(imidazol-4-yl)-2-oxopropyl phosphate + H2O</text>
        <dbReference type="Rhea" id="RHEA:11040"/>
        <dbReference type="ChEBI" id="CHEBI:15377"/>
        <dbReference type="ChEBI" id="CHEBI:57766"/>
        <dbReference type="ChEBI" id="CHEBI:58278"/>
        <dbReference type="EC" id="4.2.1.19"/>
    </reaction>
</comment>
<evidence type="ECO:0000256" key="5">
    <source>
        <dbReference type="ARBA" id="ARBA00023239"/>
    </source>
</evidence>
<protein>
    <recommendedName>
        <fullName evidence="2 6">Imidazoleglycerol-phosphate dehydratase</fullName>
        <shortName evidence="6">IGPD</shortName>
        <ecNumber evidence="6 7">4.2.1.19</ecNumber>
    </recommendedName>
</protein>
<keyword evidence="9" id="KW-1185">Reference proteome</keyword>
<dbReference type="OrthoDB" id="9790411at2"/>
<keyword evidence="5 6" id="KW-0456">Lyase</keyword>
<dbReference type="HAMAP" id="MF_00076">
    <property type="entry name" value="HisB"/>
    <property type="match status" value="1"/>
</dbReference>
<dbReference type="SUPFAM" id="SSF54211">
    <property type="entry name" value="Ribosomal protein S5 domain 2-like"/>
    <property type="match status" value="2"/>
</dbReference>
<dbReference type="NCBIfam" id="NF002111">
    <property type="entry name" value="PRK00951.2-1"/>
    <property type="match status" value="1"/>
</dbReference>
<dbReference type="GO" id="GO:0005737">
    <property type="term" value="C:cytoplasm"/>
    <property type="evidence" value="ECO:0007669"/>
    <property type="project" value="UniProtKB-SubCell"/>
</dbReference>
<dbReference type="PANTHER" id="PTHR23133">
    <property type="entry name" value="IMIDAZOLEGLYCEROL-PHOSPHATE DEHYDRATASE HIS7"/>
    <property type="match status" value="1"/>
</dbReference>
<dbReference type="InterPro" id="IPR020568">
    <property type="entry name" value="Ribosomal_Su5_D2-typ_SF"/>
</dbReference>
<dbReference type="RefSeq" id="WP_123959942.1">
    <property type="nucleotide sequence ID" value="NZ_CP033898.1"/>
</dbReference>
<dbReference type="Proteomes" id="UP000271426">
    <property type="component" value="Chromosome"/>
</dbReference>
<evidence type="ECO:0000256" key="2">
    <source>
        <dbReference type="ARBA" id="ARBA00016664"/>
    </source>
</evidence>
<dbReference type="FunFam" id="3.30.230.40:FF:000003">
    <property type="entry name" value="Imidazoleglycerol-phosphate dehydratase HisB"/>
    <property type="match status" value="1"/>
</dbReference>
<dbReference type="PROSITE" id="PS00954">
    <property type="entry name" value="IGP_DEHYDRATASE_1"/>
    <property type="match status" value="1"/>
</dbReference>
<dbReference type="Pfam" id="PF00475">
    <property type="entry name" value="IGPD"/>
    <property type="match status" value="1"/>
</dbReference>
<dbReference type="InterPro" id="IPR038494">
    <property type="entry name" value="IGPD_sf"/>
</dbReference>
<dbReference type="KEGG" id="cpso:CPPEL_04175"/>
<reference evidence="8 9" key="1">
    <citation type="submission" date="2018-11" db="EMBL/GenBank/DDBJ databases">
        <authorList>
            <person name="Kleinhagauer T."/>
            <person name="Glaeser S.P."/>
            <person name="Spergser J."/>
            <person name="Ruckert C."/>
            <person name="Kaempfer P."/>
            <person name="Busse H.-J."/>
        </authorList>
    </citation>
    <scope>NUCLEOTIDE SEQUENCE [LARGE SCALE GENOMIC DNA]</scope>
    <source>
        <strain evidence="8 9">812CH</strain>
    </source>
</reference>
<evidence type="ECO:0000256" key="1">
    <source>
        <dbReference type="ARBA" id="ARBA00005047"/>
    </source>
</evidence>
<dbReference type="Gene3D" id="3.30.230.40">
    <property type="entry name" value="Imidazole glycerol phosphate dehydratase, domain 1"/>
    <property type="match status" value="2"/>
</dbReference>
<dbReference type="UniPathway" id="UPA00031">
    <property type="reaction ID" value="UER00011"/>
</dbReference>
<dbReference type="CDD" id="cd07914">
    <property type="entry name" value="IGPD"/>
    <property type="match status" value="1"/>
</dbReference>
<dbReference type="AlphaFoldDB" id="A0A3G6ITL2"/>
<comment type="pathway">
    <text evidence="1 6 7">Amino-acid biosynthesis; L-histidine biosynthesis; L-histidine from 5-phospho-alpha-D-ribose 1-diphosphate: step 6/9.</text>
</comment>
<evidence type="ECO:0000313" key="9">
    <source>
        <dbReference type="Proteomes" id="UP000271426"/>
    </source>
</evidence>
<dbReference type="GO" id="GO:0000105">
    <property type="term" value="P:L-histidine biosynthetic process"/>
    <property type="evidence" value="ECO:0007669"/>
    <property type="project" value="UniProtKB-UniRule"/>
</dbReference>
<dbReference type="EC" id="4.2.1.19" evidence="6 7"/>
<dbReference type="NCBIfam" id="NF002114">
    <property type="entry name" value="PRK00951.2-4"/>
    <property type="match status" value="1"/>
</dbReference>